<organism evidence="3">
    <name type="scientific">Bifidobacterium fermentum</name>
    <dbReference type="NCBI Taxonomy" id="3059035"/>
    <lineage>
        <taxon>Bacteria</taxon>
        <taxon>Bacillati</taxon>
        <taxon>Actinomycetota</taxon>
        <taxon>Actinomycetes</taxon>
        <taxon>Bifidobacteriales</taxon>
        <taxon>Bifidobacteriaceae</taxon>
        <taxon>Bifidobacterium</taxon>
    </lineage>
</organism>
<dbReference type="KEGG" id="bfk:QN062_04115"/>
<evidence type="ECO:0000313" key="1">
    <source>
        <dbReference type="EMBL" id="XDS47001.1"/>
    </source>
</evidence>
<gene>
    <name evidence="3" type="ORF">QN062_04115</name>
    <name evidence="2" type="ORF">QN216_08130</name>
    <name evidence="1" type="ORF">QN217_02335</name>
</gene>
<dbReference type="EMBL" id="CP129682">
    <property type="protein sequence ID" value="XDS48294.1"/>
    <property type="molecule type" value="Genomic_DNA"/>
</dbReference>
<evidence type="ECO:0000313" key="3">
    <source>
        <dbReference type="EMBL" id="XDS51363.1"/>
    </source>
</evidence>
<accession>A0AB39UR50</accession>
<dbReference type="EMBL" id="CP129683">
    <property type="protein sequence ID" value="XDS51363.1"/>
    <property type="molecule type" value="Genomic_DNA"/>
</dbReference>
<sequence>MKIIYPISFDDIQVGDWIDWDTPEVHHHEQVTEVTHLHANEMEIETSGFFYKGDFAKFRKAVVSRVVDDSYKPKPKRQWVEFDVANTWQESVDGNYSGWVSVINGNKCLRYKDACEWHSDTDGDDLWSLTSHYVFNTHYYDSPNDVPTNIPTEPGFYKDKDGDLWGTTQGGEFFLLTFVNPIRPNFYPILPNVFAPYTRVKFVDCEES</sequence>
<evidence type="ECO:0000313" key="2">
    <source>
        <dbReference type="EMBL" id="XDS48294.1"/>
    </source>
</evidence>
<reference evidence="3" key="1">
    <citation type="submission" date="2023-07" db="EMBL/GenBank/DDBJ databases">
        <title>Bifidobacterium aquikefiriaerophilum sp. nov. and Bifidobacterium eccum sp. nov., isolated from water kefir.</title>
        <authorList>
            <person name="Breselge S."/>
            <person name="Bellassi P."/>
            <person name="Barcenilla C."/>
            <person name="Alvarez-Ordonez A."/>
            <person name="Morelli L."/>
            <person name="Cotter P.D."/>
        </authorList>
    </citation>
    <scope>NUCLEOTIDE SEQUENCE</scope>
    <source>
        <strain evidence="3">WK012_4_13</strain>
        <strain evidence="2">WK013_4_14</strain>
        <strain evidence="1">WK048_4_13</strain>
    </source>
</reference>
<name>A0AB39UR50_9BIFI</name>
<dbReference type="AlphaFoldDB" id="A0AB39UR50"/>
<proteinExistence type="predicted"/>
<dbReference type="RefSeq" id="WP_369342326.1">
    <property type="nucleotide sequence ID" value="NZ_CP129675.1"/>
</dbReference>
<dbReference type="EMBL" id="CP129675">
    <property type="protein sequence ID" value="XDS47001.1"/>
    <property type="molecule type" value="Genomic_DNA"/>
</dbReference>
<protein>
    <recommendedName>
        <fullName evidence="4">DUF1349 domain-containing protein</fullName>
    </recommendedName>
</protein>
<evidence type="ECO:0008006" key="4">
    <source>
        <dbReference type="Google" id="ProtNLM"/>
    </source>
</evidence>